<dbReference type="RefSeq" id="WP_129725325.1">
    <property type="nucleotide sequence ID" value="NZ_LR215036.1"/>
</dbReference>
<dbReference type="OrthoDB" id="9888595at2"/>
<proteinExistence type="predicted"/>
<dbReference type="AlphaFoldDB" id="A0A449B1Q5"/>
<dbReference type="KEGG" id="mcit:NCTC10181_00355"/>
<evidence type="ECO:0000256" key="2">
    <source>
        <dbReference type="SAM" id="MobiDB-lite"/>
    </source>
</evidence>
<dbReference type="PROSITE" id="PS51257">
    <property type="entry name" value="PROKAR_LIPOPROTEIN"/>
    <property type="match status" value="1"/>
</dbReference>
<keyword evidence="3" id="KW-0732">Signal</keyword>
<organism evidence="4 5">
    <name type="scientific">Mycoplasmopsis citelli</name>
    <dbReference type="NCBI Taxonomy" id="171281"/>
    <lineage>
        <taxon>Bacteria</taxon>
        <taxon>Bacillati</taxon>
        <taxon>Mycoplasmatota</taxon>
        <taxon>Mycoplasmoidales</taxon>
        <taxon>Metamycoplasmataceae</taxon>
        <taxon>Mycoplasmopsis</taxon>
    </lineage>
</organism>
<dbReference type="EMBL" id="LR215036">
    <property type="protein sequence ID" value="VEU74506.1"/>
    <property type="molecule type" value="Genomic_DNA"/>
</dbReference>
<protein>
    <recommendedName>
        <fullName evidence="6">Lipoprotein</fullName>
    </recommendedName>
</protein>
<feature type="coiled-coil region" evidence="1">
    <location>
        <begin position="307"/>
        <end position="354"/>
    </location>
</feature>
<feature type="chain" id="PRO_5019583382" description="Lipoprotein" evidence="3">
    <location>
        <begin position="21"/>
        <end position="395"/>
    </location>
</feature>
<keyword evidence="1" id="KW-0175">Coiled coil</keyword>
<accession>A0A449B1Q5</accession>
<evidence type="ECO:0000256" key="1">
    <source>
        <dbReference type="SAM" id="Coils"/>
    </source>
</evidence>
<sequence>MNKKVKLLSLGSLVSLPIVAVISCSTSAETNGQNPISAKISQAKINALPENDKKVVNSLVELLKANNQLINKYAEITSKGPHLLSGKIAKIFNLVDGKDNQSSIVNLFKNKIGLKLQEQGKTKPEALDKINRIFEYVVFNKLGDLTEDLREVFSEYSKAKMEEKSQKIEQYILQKSDKKSEITDKDGSLPSQQYLASFLNLLNQQVSNVYFDENYFDSVQKNKTADSILQKDLALIKEDLGQRDKEHGHKNENDEKHNQAQGKEKDNEHSHDENHEHKTDEETHSHSHALANLIYDFYQSAEILVKKVNIDELITQLKERNKILEAQNKIDQEITQLEASLKELKKEFSASIVESANEFFKSTVLETKKIKQLIQKSAQLGKVSLLNTKTKLANE</sequence>
<feature type="signal peptide" evidence="3">
    <location>
        <begin position="1"/>
        <end position="20"/>
    </location>
</feature>
<evidence type="ECO:0008006" key="6">
    <source>
        <dbReference type="Google" id="ProtNLM"/>
    </source>
</evidence>
<evidence type="ECO:0000313" key="5">
    <source>
        <dbReference type="Proteomes" id="UP000290985"/>
    </source>
</evidence>
<dbReference type="Proteomes" id="UP000290985">
    <property type="component" value="Chromosome"/>
</dbReference>
<gene>
    <name evidence="4" type="ORF">NCTC10181_00355</name>
</gene>
<name>A0A449B1Q5_9BACT</name>
<keyword evidence="5" id="KW-1185">Reference proteome</keyword>
<reference evidence="4 5" key="1">
    <citation type="submission" date="2019-01" db="EMBL/GenBank/DDBJ databases">
        <authorList>
            <consortium name="Pathogen Informatics"/>
        </authorList>
    </citation>
    <scope>NUCLEOTIDE SEQUENCE [LARGE SCALE GENOMIC DNA]</scope>
    <source>
        <strain evidence="4 5">NCTC10181</strain>
    </source>
</reference>
<evidence type="ECO:0000313" key="4">
    <source>
        <dbReference type="EMBL" id="VEU74506.1"/>
    </source>
</evidence>
<evidence type="ECO:0000256" key="3">
    <source>
        <dbReference type="SAM" id="SignalP"/>
    </source>
</evidence>
<feature type="region of interest" description="Disordered" evidence="2">
    <location>
        <begin position="244"/>
        <end position="285"/>
    </location>
</feature>